<dbReference type="GO" id="GO:0005615">
    <property type="term" value="C:extracellular space"/>
    <property type="evidence" value="ECO:0007669"/>
    <property type="project" value="TreeGrafter"/>
</dbReference>
<dbReference type="FunFam" id="3.30.70.340:FF:000002">
    <property type="entry name" value="Carboxypeptidase A"/>
    <property type="match status" value="1"/>
</dbReference>
<feature type="domain" description="Peptidase M14" evidence="16">
    <location>
        <begin position="151"/>
        <end position="465"/>
    </location>
</feature>
<dbReference type="GO" id="GO:0006508">
    <property type="term" value="P:proteolysis"/>
    <property type="evidence" value="ECO:0007669"/>
    <property type="project" value="UniProtKB-KW"/>
</dbReference>
<dbReference type="InterPro" id="IPR003146">
    <property type="entry name" value="M14A_act_pep"/>
</dbReference>
<dbReference type="SMART" id="SM00254">
    <property type="entry name" value="ShKT"/>
    <property type="match status" value="1"/>
</dbReference>
<keyword evidence="6 14" id="KW-0732">Signal</keyword>
<gene>
    <name evidence="17" type="ORF">L596_010930</name>
</gene>
<dbReference type="CDD" id="cd03860">
    <property type="entry name" value="M14_CP_A-B_like"/>
    <property type="match status" value="1"/>
</dbReference>
<keyword evidence="10" id="KW-1015">Disulfide bond</keyword>
<evidence type="ECO:0000256" key="6">
    <source>
        <dbReference type="ARBA" id="ARBA00022729"/>
    </source>
</evidence>
<sequence>MRRFLFVACVLWVQLDARLAEDRSNHDAEEDSKYKVVRIVPQDENELGMMKTIYKSAHDFDLDFWKAPTGVNQFVDVMVSPMFANAFEEFLATRNISHKITIDDVQKMILMKEKPRPMMDFSSNPLLRDFFGKRMSDDFTSRNRAKYRFGEYHSYQTMVDWMNEIERNYPHMAKVFTLGTTFEGRTIKGIKIGNPISDTSKRIVWIDGGMHAREWAAIHTALWFIEQLIANYEIDPQITSYLDNINFYITPVVNADGFEYSRSEITPQTRFWRKNRGEQVCKKDRWRRERCCGGVDLNRNFDFHWGETGSSDDLCSEIYQGKSAFSEPESRAIRDKIFSAELYGKVDAFITLHTYSQMWIHPFNHERKAVPNDIFDLQTVGRKGVKAIESMYGTKFKFGTGADILYPSAGGSDDWAKAKGHIKYVYLLELRPGEEEWDGFLLDRKQLIPTGRETWEGVKVVIDAVLANALRNYPRRITAAPTPAPWTTTSTIWTPSWTPQPTWTTPSMTPFSSTTPTTTTPAPTFQTTQPQNFIVRTNPPQTQPRQPDSGVRLELQKKLETARHRQINSRREYERRLRLFEAQREAANRLRQQQALQQWQIQQTCVDRSPWCQNWIATSAAICRTSSIYMRQDCARSCGYCRAF</sequence>
<evidence type="ECO:0000256" key="8">
    <source>
        <dbReference type="ARBA" id="ARBA00022833"/>
    </source>
</evidence>
<evidence type="ECO:0000313" key="18">
    <source>
        <dbReference type="Proteomes" id="UP000298663"/>
    </source>
</evidence>
<reference evidence="17 18" key="2">
    <citation type="journal article" date="2019" name="G3 (Bethesda)">
        <title>Hybrid Assembly of the Genome of the Entomopathogenic Nematode Steinernema carpocapsae Identifies the X-Chromosome.</title>
        <authorList>
            <person name="Serra L."/>
            <person name="Macchietto M."/>
            <person name="Macias-Munoz A."/>
            <person name="McGill C.J."/>
            <person name="Rodriguez I.M."/>
            <person name="Rodriguez B."/>
            <person name="Murad R."/>
            <person name="Mortazavi A."/>
        </authorList>
    </citation>
    <scope>NUCLEOTIDE SEQUENCE [LARGE SCALE GENOMIC DNA]</scope>
    <source>
        <strain evidence="17 18">ALL</strain>
    </source>
</reference>
<feature type="chain" id="PRO_5020252014" description="Zinc carboxypeptidase A 1" evidence="14">
    <location>
        <begin position="21"/>
        <end position="644"/>
    </location>
</feature>
<comment type="caution">
    <text evidence="12">Lacks conserved residue(s) required for the propagation of feature annotation.</text>
</comment>
<evidence type="ECO:0000256" key="2">
    <source>
        <dbReference type="ARBA" id="ARBA00005988"/>
    </source>
</evidence>
<dbReference type="Pfam" id="PF01549">
    <property type="entry name" value="ShK"/>
    <property type="match status" value="1"/>
</dbReference>
<accession>A0A4U5PJT1</accession>
<feature type="domain" description="ShKT" evidence="15">
    <location>
        <begin position="605"/>
        <end position="641"/>
    </location>
</feature>
<evidence type="ECO:0000256" key="14">
    <source>
        <dbReference type="SAM" id="SignalP"/>
    </source>
</evidence>
<evidence type="ECO:0000256" key="1">
    <source>
        <dbReference type="ARBA" id="ARBA00001947"/>
    </source>
</evidence>
<feature type="active site" description="Proton donor/acceptor" evidence="13">
    <location>
        <position position="429"/>
    </location>
</feature>
<protein>
    <recommendedName>
        <fullName evidence="11">Zinc carboxypeptidase A 1</fullName>
    </recommendedName>
</protein>
<keyword evidence="4" id="KW-0645">Protease</keyword>
<evidence type="ECO:0000256" key="13">
    <source>
        <dbReference type="PROSITE-ProRule" id="PRU01379"/>
    </source>
</evidence>
<reference evidence="17 18" key="1">
    <citation type="journal article" date="2015" name="Genome Biol.">
        <title>Comparative genomics of Steinernema reveals deeply conserved gene regulatory networks.</title>
        <authorList>
            <person name="Dillman A.R."/>
            <person name="Macchietto M."/>
            <person name="Porter C.F."/>
            <person name="Rogers A."/>
            <person name="Williams B."/>
            <person name="Antoshechkin I."/>
            <person name="Lee M.M."/>
            <person name="Goodwin Z."/>
            <person name="Lu X."/>
            <person name="Lewis E.E."/>
            <person name="Goodrich-Blair H."/>
            <person name="Stock S.P."/>
            <person name="Adams B.J."/>
            <person name="Sternberg P.W."/>
            <person name="Mortazavi A."/>
        </authorList>
    </citation>
    <scope>NUCLEOTIDE SEQUENCE [LARGE SCALE GENOMIC DNA]</scope>
    <source>
        <strain evidence="17 18">ALL</strain>
    </source>
</reference>
<evidence type="ECO:0000256" key="9">
    <source>
        <dbReference type="ARBA" id="ARBA00023049"/>
    </source>
</evidence>
<dbReference type="Proteomes" id="UP000298663">
    <property type="component" value="Unassembled WGS sequence"/>
</dbReference>
<keyword evidence="9" id="KW-0482">Metalloprotease</keyword>
<dbReference type="EMBL" id="AZBU02000002">
    <property type="protein sequence ID" value="TKR96997.1"/>
    <property type="molecule type" value="Genomic_DNA"/>
</dbReference>
<dbReference type="STRING" id="34508.A0A4U5PJT1"/>
<evidence type="ECO:0000256" key="7">
    <source>
        <dbReference type="ARBA" id="ARBA00022801"/>
    </source>
</evidence>
<dbReference type="PRINTS" id="PR00765">
    <property type="entry name" value="CRBOXYPTASEA"/>
</dbReference>
<dbReference type="InterPro" id="IPR000834">
    <property type="entry name" value="Peptidase_M14"/>
</dbReference>
<dbReference type="PANTHER" id="PTHR11705">
    <property type="entry name" value="PROTEASE FAMILY M14 CARBOXYPEPTIDASE A,B"/>
    <property type="match status" value="1"/>
</dbReference>
<evidence type="ECO:0000256" key="12">
    <source>
        <dbReference type="PROSITE-ProRule" id="PRU01005"/>
    </source>
</evidence>
<dbReference type="SMART" id="SM00631">
    <property type="entry name" value="Zn_pept"/>
    <property type="match status" value="1"/>
</dbReference>
<evidence type="ECO:0000256" key="5">
    <source>
        <dbReference type="ARBA" id="ARBA00022723"/>
    </source>
</evidence>
<keyword evidence="5" id="KW-0479">Metal-binding</keyword>
<dbReference type="Pfam" id="PF00246">
    <property type="entry name" value="Peptidase_M14"/>
    <property type="match status" value="1"/>
</dbReference>
<evidence type="ECO:0000256" key="4">
    <source>
        <dbReference type="ARBA" id="ARBA00022670"/>
    </source>
</evidence>
<dbReference type="InterPro" id="IPR036990">
    <property type="entry name" value="M14A-like_propep"/>
</dbReference>
<keyword evidence="3" id="KW-0121">Carboxypeptidase</keyword>
<dbReference type="OrthoDB" id="3626597at2759"/>
<evidence type="ECO:0000256" key="11">
    <source>
        <dbReference type="ARBA" id="ARBA00069039"/>
    </source>
</evidence>
<dbReference type="Pfam" id="PF02244">
    <property type="entry name" value="Propep_M14"/>
    <property type="match status" value="1"/>
</dbReference>
<feature type="signal peptide" evidence="14">
    <location>
        <begin position="1"/>
        <end position="20"/>
    </location>
</feature>
<evidence type="ECO:0000256" key="10">
    <source>
        <dbReference type="ARBA" id="ARBA00023157"/>
    </source>
</evidence>
<dbReference type="InterPro" id="IPR003582">
    <property type="entry name" value="ShKT_dom"/>
</dbReference>
<dbReference type="SUPFAM" id="SSF53187">
    <property type="entry name" value="Zn-dependent exopeptidases"/>
    <property type="match status" value="1"/>
</dbReference>
<organism evidence="17 18">
    <name type="scientific">Steinernema carpocapsae</name>
    <name type="common">Entomopathogenic nematode</name>
    <dbReference type="NCBI Taxonomy" id="34508"/>
    <lineage>
        <taxon>Eukaryota</taxon>
        <taxon>Metazoa</taxon>
        <taxon>Ecdysozoa</taxon>
        <taxon>Nematoda</taxon>
        <taxon>Chromadorea</taxon>
        <taxon>Rhabditida</taxon>
        <taxon>Tylenchina</taxon>
        <taxon>Panagrolaimomorpha</taxon>
        <taxon>Strongyloidoidea</taxon>
        <taxon>Steinernematidae</taxon>
        <taxon>Steinernema</taxon>
    </lineage>
</organism>
<keyword evidence="8" id="KW-0862">Zinc</keyword>
<dbReference type="SUPFAM" id="SSF54897">
    <property type="entry name" value="Protease propeptides/inhibitors"/>
    <property type="match status" value="1"/>
</dbReference>
<dbReference type="PANTHER" id="PTHR11705:SF54">
    <property type="entry name" value="SHKT DOMAIN-CONTAINING PROTEIN"/>
    <property type="match status" value="1"/>
</dbReference>
<dbReference type="Gene3D" id="3.30.70.340">
    <property type="entry name" value="Metallocarboxypeptidase-like"/>
    <property type="match status" value="1"/>
</dbReference>
<dbReference type="GO" id="GO:0008270">
    <property type="term" value="F:zinc ion binding"/>
    <property type="evidence" value="ECO:0007669"/>
    <property type="project" value="InterPro"/>
</dbReference>
<dbReference type="FunFam" id="3.40.630.10:FF:000070">
    <property type="entry name" value="Putative carboxypeptidase suro-1"/>
    <property type="match status" value="1"/>
</dbReference>
<evidence type="ECO:0000259" key="16">
    <source>
        <dbReference type="PROSITE" id="PS52035"/>
    </source>
</evidence>
<evidence type="ECO:0000256" key="3">
    <source>
        <dbReference type="ARBA" id="ARBA00022645"/>
    </source>
</evidence>
<dbReference type="AlphaFoldDB" id="A0A4U5PJT1"/>
<dbReference type="GO" id="GO:0004181">
    <property type="term" value="F:metallocarboxypeptidase activity"/>
    <property type="evidence" value="ECO:0007669"/>
    <property type="project" value="InterPro"/>
</dbReference>
<evidence type="ECO:0000313" key="17">
    <source>
        <dbReference type="EMBL" id="TKR96997.1"/>
    </source>
</evidence>
<keyword evidence="18" id="KW-1185">Reference proteome</keyword>
<dbReference type="PROSITE" id="PS51670">
    <property type="entry name" value="SHKT"/>
    <property type="match status" value="1"/>
</dbReference>
<evidence type="ECO:0000259" key="15">
    <source>
        <dbReference type="PROSITE" id="PS51670"/>
    </source>
</evidence>
<keyword evidence="7" id="KW-0378">Hydrolase</keyword>
<name>A0A4U5PJT1_STECR</name>
<proteinExistence type="inferred from homology"/>
<dbReference type="Gene3D" id="3.40.630.10">
    <property type="entry name" value="Zn peptidases"/>
    <property type="match status" value="1"/>
</dbReference>
<dbReference type="PROSITE" id="PS52035">
    <property type="entry name" value="PEPTIDASE_M14"/>
    <property type="match status" value="1"/>
</dbReference>
<comment type="caution">
    <text evidence="17">The sequence shown here is derived from an EMBL/GenBank/DDBJ whole genome shotgun (WGS) entry which is preliminary data.</text>
</comment>
<comment type="cofactor">
    <cofactor evidence="1">
        <name>Zn(2+)</name>
        <dbReference type="ChEBI" id="CHEBI:29105"/>
    </cofactor>
</comment>
<comment type="similarity">
    <text evidence="2 13">Belongs to the peptidase M14 family.</text>
</comment>